<dbReference type="InterPro" id="IPR002641">
    <property type="entry name" value="PNPLA_dom"/>
</dbReference>
<feature type="active site" description="Nucleophile" evidence="4">
    <location>
        <position position="43"/>
    </location>
</feature>
<protein>
    <recommendedName>
        <fullName evidence="5">PNPLA domain-containing protein</fullName>
    </recommendedName>
</protein>
<gene>
    <name evidence="6" type="ORF">GCM10012280_01940</name>
</gene>
<dbReference type="AlphaFoldDB" id="A0A917ZD67"/>
<feature type="active site" description="Proton acceptor" evidence="4">
    <location>
        <position position="184"/>
    </location>
</feature>
<feature type="short sequence motif" description="DGA/G" evidence="4">
    <location>
        <begin position="184"/>
        <end position="186"/>
    </location>
</feature>
<evidence type="ECO:0000313" key="6">
    <source>
        <dbReference type="EMBL" id="GGO80317.1"/>
    </source>
</evidence>
<dbReference type="PANTHER" id="PTHR14226:SF57">
    <property type="entry name" value="BLR7027 PROTEIN"/>
    <property type="match status" value="1"/>
</dbReference>
<comment type="caution">
    <text evidence="6">The sequence shown here is derived from an EMBL/GenBank/DDBJ whole genome shotgun (WGS) entry which is preliminary data.</text>
</comment>
<feature type="short sequence motif" description="GXSXG" evidence="4">
    <location>
        <begin position="41"/>
        <end position="45"/>
    </location>
</feature>
<dbReference type="RefSeq" id="WP_189129491.1">
    <property type="nucleotide sequence ID" value="NZ_BMMS01000001.1"/>
</dbReference>
<sequence length="279" mass="29122">MGDRALVLGGGGLTGIGWEWGVLAGLADAGIDLTDADLFVGTSAGSVVGVHLACGADVQVYYERQLEEPVGEMTGGLGMREKMRMAAALFGEGDEQEARARFGRMSLAVPTVPQEQRRKVIASRLATHTWPDRRLLITAVDVDSGEFAAFDRESGVDLIDAVAASCAVPGVWPPVPIKGRRWMDGGVRSPANVDLAAGCERIVVLAPMTAGLGAIKSVADQVRELGEGPEVVVVSPDPATRRIVGGDMLDPARRAPAARAGREQAASAADAVAEVWSTV</sequence>
<feature type="domain" description="PNPLA" evidence="5">
    <location>
        <begin position="6"/>
        <end position="197"/>
    </location>
</feature>
<organism evidence="6 7">
    <name type="scientific">Wenjunlia tyrosinilytica</name>
    <dbReference type="NCBI Taxonomy" id="1544741"/>
    <lineage>
        <taxon>Bacteria</taxon>
        <taxon>Bacillati</taxon>
        <taxon>Actinomycetota</taxon>
        <taxon>Actinomycetes</taxon>
        <taxon>Kitasatosporales</taxon>
        <taxon>Streptomycetaceae</taxon>
        <taxon>Wenjunlia</taxon>
    </lineage>
</organism>
<keyword evidence="2 4" id="KW-0442">Lipid degradation</keyword>
<dbReference type="InterPro" id="IPR050301">
    <property type="entry name" value="NTE"/>
</dbReference>
<reference evidence="6" key="2">
    <citation type="submission" date="2020-09" db="EMBL/GenBank/DDBJ databases">
        <authorList>
            <person name="Sun Q."/>
            <person name="Zhou Y."/>
        </authorList>
    </citation>
    <scope>NUCLEOTIDE SEQUENCE</scope>
    <source>
        <strain evidence="6">CGMCC 4.7201</strain>
    </source>
</reference>
<dbReference type="PANTHER" id="PTHR14226">
    <property type="entry name" value="NEUROPATHY TARGET ESTERASE/SWISS CHEESE D.MELANOGASTER"/>
    <property type="match status" value="1"/>
</dbReference>
<dbReference type="EMBL" id="BMMS01000001">
    <property type="protein sequence ID" value="GGO80317.1"/>
    <property type="molecule type" value="Genomic_DNA"/>
</dbReference>
<reference evidence="6" key="1">
    <citation type="journal article" date="2014" name="Int. J. Syst. Evol. Microbiol.">
        <title>Complete genome sequence of Corynebacterium casei LMG S-19264T (=DSM 44701T), isolated from a smear-ripened cheese.</title>
        <authorList>
            <consortium name="US DOE Joint Genome Institute (JGI-PGF)"/>
            <person name="Walter F."/>
            <person name="Albersmeier A."/>
            <person name="Kalinowski J."/>
            <person name="Ruckert C."/>
        </authorList>
    </citation>
    <scope>NUCLEOTIDE SEQUENCE</scope>
    <source>
        <strain evidence="6">CGMCC 4.7201</strain>
    </source>
</reference>
<accession>A0A917ZD67</accession>
<dbReference type="SUPFAM" id="SSF52151">
    <property type="entry name" value="FabD/lysophospholipase-like"/>
    <property type="match status" value="1"/>
</dbReference>
<evidence type="ECO:0000256" key="3">
    <source>
        <dbReference type="ARBA" id="ARBA00023098"/>
    </source>
</evidence>
<proteinExistence type="predicted"/>
<dbReference type="PROSITE" id="PS51635">
    <property type="entry name" value="PNPLA"/>
    <property type="match status" value="1"/>
</dbReference>
<keyword evidence="7" id="KW-1185">Reference proteome</keyword>
<evidence type="ECO:0000256" key="2">
    <source>
        <dbReference type="ARBA" id="ARBA00022963"/>
    </source>
</evidence>
<dbReference type="Pfam" id="PF01734">
    <property type="entry name" value="Patatin"/>
    <property type="match status" value="1"/>
</dbReference>
<feature type="short sequence motif" description="GXGXXG" evidence="4">
    <location>
        <begin position="10"/>
        <end position="15"/>
    </location>
</feature>
<evidence type="ECO:0000259" key="5">
    <source>
        <dbReference type="PROSITE" id="PS51635"/>
    </source>
</evidence>
<dbReference type="Proteomes" id="UP000641932">
    <property type="component" value="Unassembled WGS sequence"/>
</dbReference>
<evidence type="ECO:0000256" key="1">
    <source>
        <dbReference type="ARBA" id="ARBA00022801"/>
    </source>
</evidence>
<evidence type="ECO:0000313" key="7">
    <source>
        <dbReference type="Proteomes" id="UP000641932"/>
    </source>
</evidence>
<dbReference type="GO" id="GO:0016042">
    <property type="term" value="P:lipid catabolic process"/>
    <property type="evidence" value="ECO:0007669"/>
    <property type="project" value="UniProtKB-UniRule"/>
</dbReference>
<dbReference type="InterPro" id="IPR016035">
    <property type="entry name" value="Acyl_Trfase/lysoPLipase"/>
</dbReference>
<dbReference type="GO" id="GO:0016787">
    <property type="term" value="F:hydrolase activity"/>
    <property type="evidence" value="ECO:0007669"/>
    <property type="project" value="UniProtKB-UniRule"/>
</dbReference>
<name>A0A917ZD67_9ACTN</name>
<keyword evidence="3 4" id="KW-0443">Lipid metabolism</keyword>
<keyword evidence="1 4" id="KW-0378">Hydrolase</keyword>
<dbReference type="Gene3D" id="3.40.1090.10">
    <property type="entry name" value="Cytosolic phospholipase A2 catalytic domain"/>
    <property type="match status" value="2"/>
</dbReference>
<evidence type="ECO:0000256" key="4">
    <source>
        <dbReference type="PROSITE-ProRule" id="PRU01161"/>
    </source>
</evidence>